<feature type="compositionally biased region" description="Low complexity" evidence="1">
    <location>
        <begin position="50"/>
        <end position="80"/>
    </location>
</feature>
<dbReference type="InterPro" id="IPR000210">
    <property type="entry name" value="BTB/POZ_dom"/>
</dbReference>
<protein>
    <recommendedName>
        <fullName evidence="2">BTB domain-containing protein</fullName>
    </recommendedName>
</protein>
<dbReference type="HOGENOM" id="CLU_056780_0_0_1"/>
<dbReference type="InterPro" id="IPR011333">
    <property type="entry name" value="SKP1/BTB/POZ_sf"/>
</dbReference>
<dbReference type="AlphaFoldDB" id="A0A084B0K3"/>
<dbReference type="Proteomes" id="UP000028045">
    <property type="component" value="Unassembled WGS sequence"/>
</dbReference>
<reference evidence="3 4" key="1">
    <citation type="journal article" date="2014" name="BMC Genomics">
        <title>Comparative genome sequencing reveals chemotype-specific gene clusters in the toxigenic black mold Stachybotrys.</title>
        <authorList>
            <person name="Semeiks J."/>
            <person name="Borek D."/>
            <person name="Otwinowski Z."/>
            <person name="Grishin N.V."/>
        </authorList>
    </citation>
    <scope>NUCLEOTIDE SEQUENCE [LARGE SCALE GENOMIC DNA]</scope>
    <source>
        <strain evidence="4">CBS 109288 / IBT 7711</strain>
    </source>
</reference>
<dbReference type="PROSITE" id="PS50097">
    <property type="entry name" value="BTB"/>
    <property type="match status" value="1"/>
</dbReference>
<dbReference type="EMBL" id="KL648363">
    <property type="protein sequence ID" value="KEY71082.1"/>
    <property type="molecule type" value="Genomic_DNA"/>
</dbReference>
<feature type="region of interest" description="Disordered" evidence="1">
    <location>
        <begin position="1"/>
        <end position="127"/>
    </location>
</feature>
<evidence type="ECO:0000256" key="1">
    <source>
        <dbReference type="SAM" id="MobiDB-lite"/>
    </source>
</evidence>
<evidence type="ECO:0000259" key="2">
    <source>
        <dbReference type="PROSITE" id="PS50097"/>
    </source>
</evidence>
<dbReference type="SUPFAM" id="SSF54695">
    <property type="entry name" value="POZ domain"/>
    <property type="match status" value="1"/>
</dbReference>
<proteinExistence type="predicted"/>
<name>A0A084B0K3_STACB</name>
<sequence>MGQTPIDGRTSHVPGAPPKVRNMQTLQAKPKERVKLRPASPPKVNPWYRAKAAVPPTTAAPRTDNSPVVSPTPTYSSVVSGDIVMEVQTPSPKRPVEGEQETITEEAPRSTPESAASSKASKKTLEDAAPRATEKLWSFPFGADVVVYAESTTFRVHRNIITPSSVWFRDNLPPQDTNGSPAKVYLPYAAAAVACCLKYMYTKRETTGIEICDPNESQALDIIHLPRCVLNYSAAICLGVDSMSCKLIETVEKTSASLWDALIVQSINPGMQSEEVASFMAHLHNALELVYSERDQRLMMPMRMAVAAVVDSALLLIIQQPRSSSLVNTTMWERHARAICADQAEYRRLIRNPVQARGWIVPKEDVLRALVNDCMARRARARSSEPSGGRVPSSGAKGRGGLTGRKGPSELFDRFGTLGGRGCWEWEQSSSASEDAEPFRQA</sequence>
<feature type="domain" description="BTB" evidence="2">
    <location>
        <begin position="143"/>
        <end position="204"/>
    </location>
</feature>
<dbReference type="OrthoDB" id="4845755at2759"/>
<gene>
    <name evidence="3" type="ORF">S7711_00904</name>
</gene>
<evidence type="ECO:0000313" key="4">
    <source>
        <dbReference type="Proteomes" id="UP000028045"/>
    </source>
</evidence>
<accession>A0A084B0K3</accession>
<dbReference type="Gene3D" id="3.30.710.10">
    <property type="entry name" value="Potassium Channel Kv1.1, Chain A"/>
    <property type="match status" value="1"/>
</dbReference>
<organism evidence="3 4">
    <name type="scientific">Stachybotrys chartarum (strain CBS 109288 / IBT 7711)</name>
    <name type="common">Toxic black mold</name>
    <name type="synonym">Stilbospora chartarum</name>
    <dbReference type="NCBI Taxonomy" id="1280523"/>
    <lineage>
        <taxon>Eukaryota</taxon>
        <taxon>Fungi</taxon>
        <taxon>Dikarya</taxon>
        <taxon>Ascomycota</taxon>
        <taxon>Pezizomycotina</taxon>
        <taxon>Sordariomycetes</taxon>
        <taxon>Hypocreomycetidae</taxon>
        <taxon>Hypocreales</taxon>
        <taxon>Stachybotryaceae</taxon>
        <taxon>Stachybotrys</taxon>
    </lineage>
</organism>
<evidence type="ECO:0000313" key="3">
    <source>
        <dbReference type="EMBL" id="KEY71082.1"/>
    </source>
</evidence>
<keyword evidence="4" id="KW-1185">Reference proteome</keyword>
<feature type="region of interest" description="Disordered" evidence="1">
    <location>
        <begin position="379"/>
        <end position="414"/>
    </location>
</feature>
<dbReference type="CDD" id="cd18186">
    <property type="entry name" value="BTB_POZ_ZBTB_KLHL-like"/>
    <property type="match status" value="1"/>
</dbReference>